<feature type="region of interest" description="Disordered" evidence="1">
    <location>
        <begin position="86"/>
        <end position="134"/>
    </location>
</feature>
<sequence>MGKKSNILRCCLACILPCGALDLIRIVHSNGYVEELTGRVTAADVLTHYPDHVLSKPSTAGSLIISPESELKRGSIYFLVPSSSLPHKTKQTYNSSKKNRVVKKAADEEKKRRRRHKVTAGEWQPHLDSIHEEF</sequence>
<accession>A0A8X8ZGX7</accession>
<evidence type="ECO:0000256" key="1">
    <source>
        <dbReference type="SAM" id="MobiDB-lite"/>
    </source>
</evidence>
<evidence type="ECO:0000256" key="2">
    <source>
        <dbReference type="SAM" id="SignalP"/>
    </source>
</evidence>
<proteinExistence type="predicted"/>
<feature type="chain" id="PRO_5036468059" evidence="2">
    <location>
        <begin position="21"/>
        <end position="134"/>
    </location>
</feature>
<keyword evidence="2" id="KW-0732">Signal</keyword>
<dbReference type="Proteomes" id="UP000298416">
    <property type="component" value="Unassembled WGS sequence"/>
</dbReference>
<evidence type="ECO:0000313" key="3">
    <source>
        <dbReference type="EMBL" id="KAG6403559.1"/>
    </source>
</evidence>
<organism evidence="3">
    <name type="scientific">Salvia splendens</name>
    <name type="common">Scarlet sage</name>
    <dbReference type="NCBI Taxonomy" id="180675"/>
    <lineage>
        <taxon>Eukaryota</taxon>
        <taxon>Viridiplantae</taxon>
        <taxon>Streptophyta</taxon>
        <taxon>Embryophyta</taxon>
        <taxon>Tracheophyta</taxon>
        <taxon>Spermatophyta</taxon>
        <taxon>Magnoliopsida</taxon>
        <taxon>eudicotyledons</taxon>
        <taxon>Gunneridae</taxon>
        <taxon>Pentapetalae</taxon>
        <taxon>asterids</taxon>
        <taxon>lamiids</taxon>
        <taxon>Lamiales</taxon>
        <taxon>Lamiaceae</taxon>
        <taxon>Nepetoideae</taxon>
        <taxon>Mentheae</taxon>
        <taxon>Salviinae</taxon>
        <taxon>Salvia</taxon>
        <taxon>Salvia subgen. Calosphace</taxon>
        <taxon>core Calosphace</taxon>
    </lineage>
</organism>
<dbReference type="EMBL" id="PNBA02000013">
    <property type="protein sequence ID" value="KAG6403559.1"/>
    <property type="molecule type" value="Genomic_DNA"/>
</dbReference>
<evidence type="ECO:0000313" key="4">
    <source>
        <dbReference type="Proteomes" id="UP000298416"/>
    </source>
</evidence>
<dbReference type="OrthoDB" id="1856818at2759"/>
<name>A0A8X8ZGX7_SALSN</name>
<protein>
    <submittedName>
        <fullName evidence="3">Uncharacterized protein</fullName>
    </submittedName>
</protein>
<dbReference type="InterPro" id="IPR025322">
    <property type="entry name" value="PADRE_dom"/>
</dbReference>
<reference evidence="3" key="1">
    <citation type="submission" date="2018-01" db="EMBL/GenBank/DDBJ databases">
        <authorList>
            <person name="Mao J.F."/>
        </authorList>
    </citation>
    <scope>NUCLEOTIDE SEQUENCE</scope>
    <source>
        <strain evidence="3">Huo1</strain>
        <tissue evidence="3">Leaf</tissue>
    </source>
</reference>
<comment type="caution">
    <text evidence="3">The sequence shown here is derived from an EMBL/GenBank/DDBJ whole genome shotgun (WGS) entry which is preliminary data.</text>
</comment>
<feature type="signal peptide" evidence="2">
    <location>
        <begin position="1"/>
        <end position="20"/>
    </location>
</feature>
<dbReference type="PANTHER" id="PTHR33052">
    <property type="entry name" value="DUF4228 DOMAIN PROTEIN-RELATED"/>
    <property type="match status" value="1"/>
</dbReference>
<dbReference type="Pfam" id="PF14009">
    <property type="entry name" value="PADRE"/>
    <property type="match status" value="1"/>
</dbReference>
<dbReference type="AlphaFoldDB" id="A0A8X8ZGX7"/>
<reference evidence="3" key="2">
    <citation type="submission" date="2020-08" db="EMBL/GenBank/DDBJ databases">
        <title>Plant Genome Project.</title>
        <authorList>
            <person name="Zhang R.-G."/>
        </authorList>
    </citation>
    <scope>NUCLEOTIDE SEQUENCE</scope>
    <source>
        <strain evidence="3">Huo1</strain>
        <tissue evidence="3">Leaf</tissue>
    </source>
</reference>
<gene>
    <name evidence="3" type="ORF">SASPL_135784</name>
</gene>
<keyword evidence="4" id="KW-1185">Reference proteome</keyword>
<feature type="compositionally biased region" description="Polar residues" evidence="1">
    <location>
        <begin position="86"/>
        <end position="96"/>
    </location>
</feature>